<protein>
    <recommendedName>
        <fullName evidence="2">Urease accessory protein UreD</fullName>
    </recommendedName>
</protein>
<dbReference type="AlphaFoldDB" id="A0AAE4CYF4"/>
<dbReference type="EMBL" id="JAVDYC010000001">
    <property type="protein sequence ID" value="MDR7325784.1"/>
    <property type="molecule type" value="Genomic_DNA"/>
</dbReference>
<dbReference type="InterPro" id="IPR002669">
    <property type="entry name" value="UreD"/>
</dbReference>
<evidence type="ECO:0000256" key="1">
    <source>
        <dbReference type="ARBA" id="ARBA00023186"/>
    </source>
</evidence>
<comment type="similarity">
    <text evidence="2">Belongs to the UreD family.</text>
</comment>
<organism evidence="3 4">
    <name type="scientific">Catenuloplanes niger</name>
    <dbReference type="NCBI Taxonomy" id="587534"/>
    <lineage>
        <taxon>Bacteria</taxon>
        <taxon>Bacillati</taxon>
        <taxon>Actinomycetota</taxon>
        <taxon>Actinomycetes</taxon>
        <taxon>Micromonosporales</taxon>
        <taxon>Micromonosporaceae</taxon>
        <taxon>Catenuloplanes</taxon>
    </lineage>
</organism>
<evidence type="ECO:0000256" key="2">
    <source>
        <dbReference type="HAMAP-Rule" id="MF_01384"/>
    </source>
</evidence>
<keyword evidence="4" id="KW-1185">Reference proteome</keyword>
<comment type="function">
    <text evidence="2">Required for maturation of urease via the functional incorporation of the urease nickel metallocenter.</text>
</comment>
<name>A0AAE4CYF4_9ACTN</name>
<accession>A0AAE4CYF4</accession>
<dbReference type="HAMAP" id="MF_01384">
    <property type="entry name" value="UreD"/>
    <property type="match status" value="1"/>
</dbReference>
<keyword evidence="2" id="KW-0996">Nickel insertion</keyword>
<dbReference type="GO" id="GO:0016151">
    <property type="term" value="F:nickel cation binding"/>
    <property type="evidence" value="ECO:0007669"/>
    <property type="project" value="UniProtKB-UniRule"/>
</dbReference>
<dbReference type="GO" id="GO:0005737">
    <property type="term" value="C:cytoplasm"/>
    <property type="evidence" value="ECO:0007669"/>
    <property type="project" value="UniProtKB-SubCell"/>
</dbReference>
<dbReference type="Pfam" id="PF01774">
    <property type="entry name" value="UreD"/>
    <property type="match status" value="1"/>
</dbReference>
<comment type="subcellular location">
    <subcellularLocation>
        <location evidence="2">Cytoplasm</location>
    </subcellularLocation>
</comment>
<evidence type="ECO:0000313" key="3">
    <source>
        <dbReference type="EMBL" id="MDR7325784.1"/>
    </source>
</evidence>
<dbReference type="RefSeq" id="WP_310420786.1">
    <property type="nucleotide sequence ID" value="NZ_JAVDYC010000001.1"/>
</dbReference>
<comment type="subunit">
    <text evidence="2">UreD, UreF and UreG form a complex that acts as a GTP-hydrolysis-dependent molecular chaperone, activating the urease apoprotein by helping to assemble the nickel containing metallocenter of UreC. The UreE protein probably delivers the nickel.</text>
</comment>
<reference evidence="3 4" key="1">
    <citation type="submission" date="2023-07" db="EMBL/GenBank/DDBJ databases">
        <title>Sequencing the genomes of 1000 actinobacteria strains.</title>
        <authorList>
            <person name="Klenk H.-P."/>
        </authorList>
    </citation>
    <scope>NUCLEOTIDE SEQUENCE [LARGE SCALE GENOMIC DNA]</scope>
    <source>
        <strain evidence="3 4">DSM 44711</strain>
    </source>
</reference>
<keyword evidence="2" id="KW-0963">Cytoplasm</keyword>
<dbReference type="Proteomes" id="UP001183629">
    <property type="component" value="Unassembled WGS sequence"/>
</dbReference>
<keyword evidence="1 2" id="KW-0143">Chaperone</keyword>
<comment type="caution">
    <text evidence="3">The sequence shown here is derived from an EMBL/GenBank/DDBJ whole genome shotgun (WGS) entry which is preliminary data.</text>
</comment>
<proteinExistence type="inferred from homology"/>
<gene>
    <name evidence="2" type="primary">ureD</name>
    <name evidence="3" type="ORF">J2S44_006034</name>
</gene>
<evidence type="ECO:0000313" key="4">
    <source>
        <dbReference type="Proteomes" id="UP001183629"/>
    </source>
</evidence>
<sequence>MRATARIVAVPDGRGGTGLPTLAGEPPLLVRRTGARQPGVPAEVHLVGGAAGPLGGDRLRVEITVEPGASLVVRTVAASIALPTPHAHGRADTSLVETHATVAAGGVLHWLPEPLIGAAGCDHDAVTVVDVADGGALVWRDELVCGRHGEPAGDVRLHTTVRYAGRTLYRHDLSVGPAAPGWSGAAVLGWSGAAAPGRSGAAAPGVLRGGRATGSLVVVDPAWADGGPPPASPVGDTAAVMPLPGPAILATAVGPDLRAVRGPLDVCLRRAPALV</sequence>